<feature type="transmembrane region" description="Helical" evidence="1">
    <location>
        <begin position="120"/>
        <end position="142"/>
    </location>
</feature>
<accession>A0A7X5HUF8</accession>
<keyword evidence="3" id="KW-1185">Reference proteome</keyword>
<proteinExistence type="predicted"/>
<organism evidence="2 3">
    <name type="scientific">Anaerotalea alkaliphila</name>
    <dbReference type="NCBI Taxonomy" id="2662126"/>
    <lineage>
        <taxon>Bacteria</taxon>
        <taxon>Bacillati</taxon>
        <taxon>Bacillota</taxon>
        <taxon>Clostridia</taxon>
        <taxon>Eubacteriales</taxon>
        <taxon>Anaerotalea</taxon>
    </lineage>
</organism>
<dbReference type="AlphaFoldDB" id="A0A7X5HUF8"/>
<evidence type="ECO:0000256" key="1">
    <source>
        <dbReference type="SAM" id="Phobius"/>
    </source>
</evidence>
<dbReference type="Proteomes" id="UP000461585">
    <property type="component" value="Unassembled WGS sequence"/>
</dbReference>
<protein>
    <submittedName>
        <fullName evidence="2">Zinc metallopeptidase</fullName>
    </submittedName>
</protein>
<dbReference type="RefSeq" id="WP_162369617.1">
    <property type="nucleotide sequence ID" value="NZ_JAAEEH010000007.1"/>
</dbReference>
<evidence type="ECO:0000313" key="3">
    <source>
        <dbReference type="Proteomes" id="UP000461585"/>
    </source>
</evidence>
<sequence>MLNSWYGSMVLLIPAILLSLYAQAKVSSTFSKYSRQGNRMGYTGREVAERILRDAGIYDVRVEHVRGKLSDHYDPRNRVLRLSDSVYGSSSIAAVGVAAHECGHAIQHNQSYAFLSLRNAMFPVVNFSSKMAMPLVMLGLVLGGSYPGSFGQSMVQLGILLFTAVVAFQVVTLPVELNASNRAIHILETSRFLNEEEIKPARKVLNAAALTYIAAAAVALLNLLRLLMLFSGGRRND</sequence>
<dbReference type="PANTHER" id="PTHR36434">
    <property type="entry name" value="MEMBRANE PROTEASE YUGP-RELATED"/>
    <property type="match status" value="1"/>
</dbReference>
<keyword evidence="1" id="KW-1133">Transmembrane helix</keyword>
<evidence type="ECO:0000313" key="2">
    <source>
        <dbReference type="EMBL" id="NDL66890.1"/>
    </source>
</evidence>
<name>A0A7X5HUF8_9FIRM</name>
<feature type="transmembrane region" description="Helical" evidence="1">
    <location>
        <begin position="154"/>
        <end position="172"/>
    </location>
</feature>
<dbReference type="Pfam" id="PF04298">
    <property type="entry name" value="Zn_peptidase_2"/>
    <property type="match status" value="1"/>
</dbReference>
<dbReference type="PANTHER" id="PTHR36434:SF1">
    <property type="entry name" value="MEMBRANE PROTEASE YUGP-RELATED"/>
    <property type="match status" value="1"/>
</dbReference>
<feature type="transmembrane region" description="Helical" evidence="1">
    <location>
        <begin position="209"/>
        <end position="230"/>
    </location>
</feature>
<keyword evidence="1" id="KW-0812">Transmembrane</keyword>
<comment type="caution">
    <text evidence="2">The sequence shown here is derived from an EMBL/GenBank/DDBJ whole genome shotgun (WGS) entry which is preliminary data.</text>
</comment>
<keyword evidence="1" id="KW-0472">Membrane</keyword>
<dbReference type="InterPro" id="IPR007395">
    <property type="entry name" value="Zn_peptidase_2"/>
</dbReference>
<gene>
    <name evidence="2" type="ORF">GXN74_03900</name>
</gene>
<reference evidence="2 3" key="1">
    <citation type="submission" date="2020-01" db="EMBL/GenBank/DDBJ databases">
        <title>Anaeroalcalibacter tamaniensis gen. nov., sp. nov., moderately halophilic strictly anaerobic fermenter bacterium from mud volcano of Taman peninsula.</title>
        <authorList>
            <person name="Frolova A."/>
            <person name="Merkel A.Y."/>
            <person name="Slobodkin A.I."/>
        </authorList>
    </citation>
    <scope>NUCLEOTIDE SEQUENCE [LARGE SCALE GENOMIC DNA]</scope>
    <source>
        <strain evidence="2 3">F-3ap</strain>
    </source>
</reference>
<dbReference type="EMBL" id="JAAEEH010000007">
    <property type="protein sequence ID" value="NDL66890.1"/>
    <property type="molecule type" value="Genomic_DNA"/>
</dbReference>